<protein>
    <recommendedName>
        <fullName evidence="4">Glycosyltransferase RgtA/B/C/D-like domain-containing protein</fullName>
    </recommendedName>
</protein>
<feature type="transmembrane region" description="Helical" evidence="1">
    <location>
        <begin position="150"/>
        <end position="168"/>
    </location>
</feature>
<feature type="transmembrane region" description="Helical" evidence="1">
    <location>
        <begin position="291"/>
        <end position="308"/>
    </location>
</feature>
<feature type="transmembrane region" description="Helical" evidence="1">
    <location>
        <begin position="103"/>
        <end position="121"/>
    </location>
</feature>
<evidence type="ECO:0000313" key="2">
    <source>
        <dbReference type="EMBL" id="OGM28735.1"/>
    </source>
</evidence>
<evidence type="ECO:0008006" key="4">
    <source>
        <dbReference type="Google" id="ProtNLM"/>
    </source>
</evidence>
<evidence type="ECO:0000256" key="1">
    <source>
        <dbReference type="SAM" id="Phobius"/>
    </source>
</evidence>
<keyword evidence="1" id="KW-0472">Membrane</keyword>
<keyword evidence="1" id="KW-0812">Transmembrane</keyword>
<reference evidence="2 3" key="1">
    <citation type="journal article" date="2016" name="Nat. Commun.">
        <title>Thousands of microbial genomes shed light on interconnected biogeochemical processes in an aquifer system.</title>
        <authorList>
            <person name="Anantharaman K."/>
            <person name="Brown C.T."/>
            <person name="Hug L.A."/>
            <person name="Sharon I."/>
            <person name="Castelle C.J."/>
            <person name="Probst A.J."/>
            <person name="Thomas B.C."/>
            <person name="Singh A."/>
            <person name="Wilkins M.J."/>
            <person name="Karaoz U."/>
            <person name="Brodie E.L."/>
            <person name="Williams K.H."/>
            <person name="Hubbard S.S."/>
            <person name="Banfield J.F."/>
        </authorList>
    </citation>
    <scope>NUCLEOTIDE SEQUENCE [LARGE SCALE GENOMIC DNA]</scope>
</reference>
<name>A0A1F7YQE4_9BACT</name>
<proteinExistence type="predicted"/>
<dbReference type="STRING" id="1802500.A2801_03510"/>
<gene>
    <name evidence="2" type="ORF">A2801_03510</name>
</gene>
<dbReference type="EMBL" id="MGGM01000024">
    <property type="protein sequence ID" value="OGM28735.1"/>
    <property type="molecule type" value="Genomic_DNA"/>
</dbReference>
<comment type="caution">
    <text evidence="2">The sequence shown here is derived from an EMBL/GenBank/DDBJ whole genome shotgun (WGS) entry which is preliminary data.</text>
</comment>
<feature type="transmembrane region" description="Helical" evidence="1">
    <location>
        <begin position="339"/>
        <end position="359"/>
    </location>
</feature>
<organism evidence="2 3">
    <name type="scientific">Candidatus Woesebacteria bacterium RIFCSPHIGHO2_01_FULL_41_10</name>
    <dbReference type="NCBI Taxonomy" id="1802500"/>
    <lineage>
        <taxon>Bacteria</taxon>
        <taxon>Candidatus Woeseibacteriota</taxon>
    </lineage>
</organism>
<evidence type="ECO:0000313" key="3">
    <source>
        <dbReference type="Proteomes" id="UP000177263"/>
    </source>
</evidence>
<feature type="transmembrane region" description="Helical" evidence="1">
    <location>
        <begin position="220"/>
        <end position="242"/>
    </location>
</feature>
<feature type="transmembrane region" description="Helical" evidence="1">
    <location>
        <begin position="189"/>
        <end position="208"/>
    </location>
</feature>
<keyword evidence="1" id="KW-1133">Transmembrane helix</keyword>
<dbReference type="AlphaFoldDB" id="A0A1F7YQE4"/>
<sequence>MELKKTDFAIATLLALAVVIRFVISTPYLLDTRPTPYLLESYLRSQDIVHDVENRVHISDSHIYYASGVLYALGADPTVYNFQHPPLVKYLFGFSGIIFNSPFYIQLLFAIAIPVLIYLTGVKLGKKLPGALASLLVFIDPLFIQLQSELLLDLGLAAFVMTFLYVCLFYPKQLTLQGILLAAAAATKFWSTAVFVGLLTWVFLFTVMNKLSAKDFTKTAFISTITFCAVYLRSFTLQGLHFNIVFWQAKMLKFLLHHDSSEQLGGAIVLFLTGTYKSWWSGNQLLVSDTWSVLWPITLIIVLIYLVTRRKFDTISFYGWLGIIYLVFISKGVPFARYFIVSLPIMYLSAVIAVSDLLARFYRLYRR</sequence>
<accession>A0A1F7YQE4</accession>
<feature type="transmembrane region" description="Helical" evidence="1">
    <location>
        <begin position="315"/>
        <end position="333"/>
    </location>
</feature>
<dbReference type="Proteomes" id="UP000177263">
    <property type="component" value="Unassembled WGS sequence"/>
</dbReference>